<keyword evidence="2" id="KW-1185">Reference proteome</keyword>
<feature type="non-terminal residue" evidence="1">
    <location>
        <position position="1"/>
    </location>
</feature>
<dbReference type="OrthoDB" id="2692481at2759"/>
<reference evidence="2" key="2">
    <citation type="submission" date="2015-01" db="EMBL/GenBank/DDBJ databases">
        <title>Evolutionary Origins and Diversification of the Mycorrhizal Mutualists.</title>
        <authorList>
            <consortium name="DOE Joint Genome Institute"/>
            <consortium name="Mycorrhizal Genomics Consortium"/>
            <person name="Kohler A."/>
            <person name="Kuo A."/>
            <person name="Nagy L.G."/>
            <person name="Floudas D."/>
            <person name="Copeland A."/>
            <person name="Barry K.W."/>
            <person name="Cichocki N."/>
            <person name="Veneault-Fourrey C."/>
            <person name="LaButti K."/>
            <person name="Lindquist E.A."/>
            <person name="Lipzen A."/>
            <person name="Lundell T."/>
            <person name="Morin E."/>
            <person name="Murat C."/>
            <person name="Riley R."/>
            <person name="Ohm R."/>
            <person name="Sun H."/>
            <person name="Tunlid A."/>
            <person name="Henrissat B."/>
            <person name="Grigoriev I.V."/>
            <person name="Hibbett D.S."/>
            <person name="Martin F."/>
        </authorList>
    </citation>
    <scope>NUCLEOTIDE SEQUENCE [LARGE SCALE GENOMIC DNA]</scope>
    <source>
        <strain evidence="2">Foug A</strain>
    </source>
</reference>
<proteinExistence type="predicted"/>
<dbReference type="HOGENOM" id="CLU_174975_0_0_1"/>
<name>A0A0C2Z8E9_9AGAM</name>
<accession>A0A0C2Z8E9</accession>
<gene>
    <name evidence="1" type="ORF">SCLCIDRAFT_89930</name>
</gene>
<organism evidence="1 2">
    <name type="scientific">Scleroderma citrinum Foug A</name>
    <dbReference type="NCBI Taxonomy" id="1036808"/>
    <lineage>
        <taxon>Eukaryota</taxon>
        <taxon>Fungi</taxon>
        <taxon>Dikarya</taxon>
        <taxon>Basidiomycota</taxon>
        <taxon>Agaricomycotina</taxon>
        <taxon>Agaricomycetes</taxon>
        <taxon>Agaricomycetidae</taxon>
        <taxon>Boletales</taxon>
        <taxon>Sclerodermatineae</taxon>
        <taxon>Sclerodermataceae</taxon>
        <taxon>Scleroderma</taxon>
    </lineage>
</organism>
<evidence type="ECO:0000313" key="1">
    <source>
        <dbReference type="EMBL" id="KIM58218.1"/>
    </source>
</evidence>
<protein>
    <submittedName>
        <fullName evidence="1">Uncharacterized protein</fullName>
    </submittedName>
</protein>
<dbReference type="Proteomes" id="UP000053989">
    <property type="component" value="Unassembled WGS sequence"/>
</dbReference>
<dbReference type="EMBL" id="KN822089">
    <property type="protein sequence ID" value="KIM58218.1"/>
    <property type="molecule type" value="Genomic_DNA"/>
</dbReference>
<feature type="non-terminal residue" evidence="1">
    <location>
        <position position="105"/>
    </location>
</feature>
<dbReference type="AlphaFoldDB" id="A0A0C2Z8E9"/>
<dbReference type="InParanoid" id="A0A0C2Z8E9"/>
<evidence type="ECO:0000313" key="2">
    <source>
        <dbReference type="Proteomes" id="UP000053989"/>
    </source>
</evidence>
<reference evidence="1 2" key="1">
    <citation type="submission" date="2014-04" db="EMBL/GenBank/DDBJ databases">
        <authorList>
            <consortium name="DOE Joint Genome Institute"/>
            <person name="Kuo A."/>
            <person name="Kohler A."/>
            <person name="Nagy L.G."/>
            <person name="Floudas D."/>
            <person name="Copeland A."/>
            <person name="Barry K.W."/>
            <person name="Cichocki N."/>
            <person name="Veneault-Fourrey C."/>
            <person name="LaButti K."/>
            <person name="Lindquist E.A."/>
            <person name="Lipzen A."/>
            <person name="Lundell T."/>
            <person name="Morin E."/>
            <person name="Murat C."/>
            <person name="Sun H."/>
            <person name="Tunlid A."/>
            <person name="Henrissat B."/>
            <person name="Grigoriev I.V."/>
            <person name="Hibbett D.S."/>
            <person name="Martin F."/>
            <person name="Nordberg H.P."/>
            <person name="Cantor M.N."/>
            <person name="Hua S.X."/>
        </authorList>
    </citation>
    <scope>NUCLEOTIDE SEQUENCE [LARGE SCALE GENOMIC DNA]</scope>
    <source>
        <strain evidence="1 2">Foug A</strain>
    </source>
</reference>
<sequence length="105" mass="12068">KKWNTKDLLTIFSDTITVKFTRPDGTSETLRGQWCMICKDNDVFVQKNGVRKTFHLGSNSLCHQHIHLHYKEYQQQCADGNITENEHAIPRDVLAAKKGQVKLAQ</sequence>